<dbReference type="RefSeq" id="XP_040623361.1">
    <property type="nucleotide sequence ID" value="XM_040774270.1"/>
</dbReference>
<sequence length="402" mass="45659">MSLVARVIYPRQPYWKTKAEAAVMNLVRARNVPVPKVYQCSLTASDNPVGAEWILMEYMAGERLDDVFDSPEFTMDKKKRVIRDLVQIWSDIYRITSERIGSVLPANDEDGIALSTVVYEGLKRPRKVHRLLCKFDHADAFIVGPCHDTVFVHATSGCPPVDNCGPFKDEDEWLSALAFLGIPPTRPDKIIHRGAGKKVLELVARWRRRSLPWSRSSSRSHLSHGDFEGRNILVSEDGRVTALLDWENSGLVPELEAATAPDRWNEDAQRCTGGMFGDPYEPGDYMHDGIPEDKETAELRAYFRVTLHRINPALFKAYWVGVEMRAIRLALAAPYPGNTRLWLANYATFTSTASREGKWWRVNNLEVMTPKELEKWGGQEWETVQRELLEEGYGQTSAEHVA</sequence>
<proteinExistence type="predicted"/>
<dbReference type="EMBL" id="JH795938">
    <property type="protein sequence ID" value="EJT96463.1"/>
    <property type="molecule type" value="Genomic_DNA"/>
</dbReference>
<dbReference type="Proteomes" id="UP000030653">
    <property type="component" value="Unassembled WGS sequence"/>
</dbReference>
<dbReference type="PANTHER" id="PTHR21310">
    <property type="entry name" value="AMINOGLYCOSIDE PHOSPHOTRANSFERASE-RELATED-RELATED"/>
    <property type="match status" value="1"/>
</dbReference>
<dbReference type="SUPFAM" id="SSF56112">
    <property type="entry name" value="Protein kinase-like (PK-like)"/>
    <property type="match status" value="1"/>
</dbReference>
<dbReference type="OMA" id="VEDPWIA"/>
<dbReference type="Gene3D" id="3.90.1200.10">
    <property type="match status" value="1"/>
</dbReference>
<dbReference type="InterPro" id="IPR002575">
    <property type="entry name" value="Aminoglycoside_PTrfase"/>
</dbReference>
<dbReference type="STRING" id="1858805.M5FNM3"/>
<name>M5FNM3_DACPD</name>
<evidence type="ECO:0000313" key="3">
    <source>
        <dbReference type="Proteomes" id="UP000030653"/>
    </source>
</evidence>
<evidence type="ECO:0000313" key="2">
    <source>
        <dbReference type="EMBL" id="EJT96463.1"/>
    </source>
</evidence>
<dbReference type="InterPro" id="IPR051678">
    <property type="entry name" value="AGP_Transferase"/>
</dbReference>
<dbReference type="OrthoDB" id="10003767at2759"/>
<accession>M5FNM3</accession>
<evidence type="ECO:0000259" key="1">
    <source>
        <dbReference type="Pfam" id="PF01636"/>
    </source>
</evidence>
<keyword evidence="3" id="KW-1185">Reference proteome</keyword>
<dbReference type="AlphaFoldDB" id="M5FNM3"/>
<dbReference type="Pfam" id="PF01636">
    <property type="entry name" value="APH"/>
    <property type="match status" value="1"/>
</dbReference>
<dbReference type="PANTHER" id="PTHR21310:SF15">
    <property type="entry name" value="AMINOGLYCOSIDE PHOSPHOTRANSFERASE DOMAIN-CONTAINING PROTEIN"/>
    <property type="match status" value="1"/>
</dbReference>
<organism evidence="2 3">
    <name type="scientific">Dacryopinax primogenitus (strain DJM 731)</name>
    <name type="common">Brown rot fungus</name>
    <dbReference type="NCBI Taxonomy" id="1858805"/>
    <lineage>
        <taxon>Eukaryota</taxon>
        <taxon>Fungi</taxon>
        <taxon>Dikarya</taxon>
        <taxon>Basidiomycota</taxon>
        <taxon>Agaricomycotina</taxon>
        <taxon>Dacrymycetes</taxon>
        <taxon>Dacrymycetales</taxon>
        <taxon>Dacrymycetaceae</taxon>
        <taxon>Dacryopinax</taxon>
    </lineage>
</organism>
<dbReference type="GeneID" id="63689332"/>
<dbReference type="HOGENOM" id="CLU_043056_0_0_1"/>
<gene>
    <name evidence="2" type="ORF">DACRYDRAFT_25716</name>
</gene>
<protein>
    <recommendedName>
        <fullName evidence="1">Aminoglycoside phosphotransferase domain-containing protein</fullName>
    </recommendedName>
</protein>
<feature type="domain" description="Aminoglycoside phosphotransferase" evidence="1">
    <location>
        <begin position="9"/>
        <end position="251"/>
    </location>
</feature>
<dbReference type="InterPro" id="IPR011009">
    <property type="entry name" value="Kinase-like_dom_sf"/>
</dbReference>
<reference evidence="2 3" key="1">
    <citation type="journal article" date="2012" name="Science">
        <title>The Paleozoic origin of enzymatic lignin decomposition reconstructed from 31 fungal genomes.</title>
        <authorList>
            <person name="Floudas D."/>
            <person name="Binder M."/>
            <person name="Riley R."/>
            <person name="Barry K."/>
            <person name="Blanchette R.A."/>
            <person name="Henrissat B."/>
            <person name="Martinez A.T."/>
            <person name="Otillar R."/>
            <person name="Spatafora J.W."/>
            <person name="Yadav J.S."/>
            <person name="Aerts A."/>
            <person name="Benoit I."/>
            <person name="Boyd A."/>
            <person name="Carlson A."/>
            <person name="Copeland A."/>
            <person name="Coutinho P.M."/>
            <person name="de Vries R.P."/>
            <person name="Ferreira P."/>
            <person name="Findley K."/>
            <person name="Foster B."/>
            <person name="Gaskell J."/>
            <person name="Glotzer D."/>
            <person name="Gorecki P."/>
            <person name="Heitman J."/>
            <person name="Hesse C."/>
            <person name="Hori C."/>
            <person name="Igarashi K."/>
            <person name="Jurgens J.A."/>
            <person name="Kallen N."/>
            <person name="Kersten P."/>
            <person name="Kohler A."/>
            <person name="Kuees U."/>
            <person name="Kumar T.K.A."/>
            <person name="Kuo A."/>
            <person name="LaButti K."/>
            <person name="Larrondo L.F."/>
            <person name="Lindquist E."/>
            <person name="Ling A."/>
            <person name="Lombard V."/>
            <person name="Lucas S."/>
            <person name="Lundell T."/>
            <person name="Martin R."/>
            <person name="McLaughlin D.J."/>
            <person name="Morgenstern I."/>
            <person name="Morin E."/>
            <person name="Murat C."/>
            <person name="Nagy L.G."/>
            <person name="Nolan M."/>
            <person name="Ohm R.A."/>
            <person name="Patyshakuliyeva A."/>
            <person name="Rokas A."/>
            <person name="Ruiz-Duenas F.J."/>
            <person name="Sabat G."/>
            <person name="Salamov A."/>
            <person name="Samejima M."/>
            <person name="Schmutz J."/>
            <person name="Slot J.C."/>
            <person name="St John F."/>
            <person name="Stenlid J."/>
            <person name="Sun H."/>
            <person name="Sun S."/>
            <person name="Syed K."/>
            <person name="Tsang A."/>
            <person name="Wiebenga A."/>
            <person name="Young D."/>
            <person name="Pisabarro A."/>
            <person name="Eastwood D.C."/>
            <person name="Martin F."/>
            <person name="Cullen D."/>
            <person name="Grigoriev I.V."/>
            <person name="Hibbett D.S."/>
        </authorList>
    </citation>
    <scope>NUCLEOTIDE SEQUENCE [LARGE SCALE GENOMIC DNA]</scope>
    <source>
        <strain evidence="2 3">DJM-731 SS1</strain>
    </source>
</reference>